<evidence type="ECO:0000256" key="7">
    <source>
        <dbReference type="SAM" id="MobiDB-lite"/>
    </source>
</evidence>
<evidence type="ECO:0000256" key="4">
    <source>
        <dbReference type="ARBA" id="ARBA00022670"/>
    </source>
</evidence>
<dbReference type="InterPro" id="IPR002470">
    <property type="entry name" value="Peptidase_S9A"/>
</dbReference>
<dbReference type="InterPro" id="IPR002471">
    <property type="entry name" value="Pept_S9_AS"/>
</dbReference>
<evidence type="ECO:0000256" key="3">
    <source>
        <dbReference type="ARBA" id="ARBA00011897"/>
    </source>
</evidence>
<dbReference type="PROSITE" id="PS00708">
    <property type="entry name" value="PRO_ENDOPEP_SER"/>
    <property type="match status" value="1"/>
</dbReference>
<keyword evidence="11" id="KW-1185">Reference proteome</keyword>
<dbReference type="EMBL" id="CP099837">
    <property type="protein sequence ID" value="USY17241.1"/>
    <property type="molecule type" value="Genomic_DNA"/>
</dbReference>
<accession>A0ABY5D0N5</accession>
<comment type="similarity">
    <text evidence="2">Belongs to the peptidase S9A family.</text>
</comment>
<dbReference type="PANTHER" id="PTHR42881:SF2">
    <property type="entry name" value="PROLYL ENDOPEPTIDASE"/>
    <property type="match status" value="1"/>
</dbReference>
<dbReference type="InterPro" id="IPR001375">
    <property type="entry name" value="Peptidase_S9_cat"/>
</dbReference>
<evidence type="ECO:0000259" key="8">
    <source>
        <dbReference type="Pfam" id="PF00326"/>
    </source>
</evidence>
<name>A0ABY5D0N5_9ACTN</name>
<dbReference type="PRINTS" id="PR00862">
    <property type="entry name" value="PROLIGOPTASE"/>
</dbReference>
<feature type="domain" description="Peptidase S9 prolyl oligopeptidase catalytic" evidence="8">
    <location>
        <begin position="485"/>
        <end position="693"/>
    </location>
</feature>
<feature type="region of interest" description="Disordered" evidence="7">
    <location>
        <begin position="1"/>
        <end position="21"/>
    </location>
</feature>
<evidence type="ECO:0000313" key="10">
    <source>
        <dbReference type="EMBL" id="USY17241.1"/>
    </source>
</evidence>
<comment type="catalytic activity">
    <reaction evidence="1">
        <text>Hydrolysis of Pro-|-Xaa &gt;&gt; Ala-|-Xaa in oligopeptides.</text>
        <dbReference type="EC" id="3.4.21.26"/>
    </reaction>
</comment>
<evidence type="ECO:0000256" key="2">
    <source>
        <dbReference type="ARBA" id="ARBA00005228"/>
    </source>
</evidence>
<gene>
    <name evidence="10" type="ORF">NE857_17965</name>
</gene>
<keyword evidence="5" id="KW-0378">Hydrolase</keyword>
<sequence length="698" mass="77287">MSTTEHETARTRPGYPRARRDDTVDHLHGVAVPDPYRWLEDSEEPDTAAWVEEQRALGREFLDGLEWKRVFTEQLRRVWSLRACHTALMQGGRYFYFHNDGHQEQDALYVMEAPDGEPRLLLDPTLYANDDGHATISYATASPDGRLLAYSLSYGGSDWQEWRVRDVDTGTDLPDRLYRSKFSAAGWNAQSTGFYYTCYDHDGSDADHASWEPDRDPKVAFHQVGTSQDQDEIVYHDSDHPEQGITVLTSEDGTFLILFVWRGEEATTAILVKDLRVPDSPVVGLLPDFDAAYSYVAGDGPVMWFQTDADAPMGRIVATDARRPGEIREIVPESEHAVQGAGLVGGKLYVVYLVDAASRIHVFTPDGDPLGEVELPGHGTVEGLRSQPGETEVFYSFTGFTRPTTVYKLDTTDDSSTVFFEPTYTFDPEDFTVRQVTYTSADGTEVPMWVCHRRDLDPDRQHPAFLAAYGGFGFAITPSFAPGPIAWMEMGGVYALANVRGGGEYGEEWHRAGSGRDKARAVDDLVGAAEWLIGQGLTSPEQLGIGGMSNGGMLVAALLTRRPDLCACVIPVNGVLDLLRFDRFTIGWSWRFEYGSPADPEDFAALHALSPLHRVEPGTKYPATMLCTATRDDRVVPAHSFKFAAALQHAQAGPAPVLLRVDRESGHGRDARAEEGLDDLSDRWAFAAHVLGMELPRP</sequence>
<dbReference type="Pfam" id="PF02897">
    <property type="entry name" value="Peptidase_S9_N"/>
    <property type="match status" value="1"/>
</dbReference>
<protein>
    <recommendedName>
        <fullName evidence="3">prolyl oligopeptidase</fullName>
        <ecNumber evidence="3">3.4.21.26</ecNumber>
    </recommendedName>
</protein>
<dbReference type="SUPFAM" id="SSF53474">
    <property type="entry name" value="alpha/beta-Hydrolases"/>
    <property type="match status" value="1"/>
</dbReference>
<proteinExistence type="inferred from homology"/>
<dbReference type="InterPro" id="IPR029058">
    <property type="entry name" value="AB_hydrolase_fold"/>
</dbReference>
<evidence type="ECO:0000256" key="1">
    <source>
        <dbReference type="ARBA" id="ARBA00001070"/>
    </source>
</evidence>
<dbReference type="Gene3D" id="3.40.50.1820">
    <property type="entry name" value="alpha/beta hydrolase"/>
    <property type="match status" value="1"/>
</dbReference>
<dbReference type="RefSeq" id="WP_254416820.1">
    <property type="nucleotide sequence ID" value="NZ_BAAAJB010000003.1"/>
</dbReference>
<dbReference type="SUPFAM" id="SSF50993">
    <property type="entry name" value="Peptidase/esterase 'gauge' domain"/>
    <property type="match status" value="1"/>
</dbReference>
<feature type="compositionally biased region" description="Basic and acidic residues" evidence="7">
    <location>
        <begin position="1"/>
        <end position="10"/>
    </location>
</feature>
<organism evidence="10 11">
    <name type="scientific">Nocardiopsis exhalans</name>
    <dbReference type="NCBI Taxonomy" id="163604"/>
    <lineage>
        <taxon>Bacteria</taxon>
        <taxon>Bacillati</taxon>
        <taxon>Actinomycetota</taxon>
        <taxon>Actinomycetes</taxon>
        <taxon>Streptosporangiales</taxon>
        <taxon>Nocardiopsidaceae</taxon>
        <taxon>Nocardiopsis</taxon>
    </lineage>
</organism>
<dbReference type="Proteomes" id="UP001055940">
    <property type="component" value="Chromosome"/>
</dbReference>
<dbReference type="Pfam" id="PF00326">
    <property type="entry name" value="Peptidase_S9"/>
    <property type="match status" value="1"/>
</dbReference>
<dbReference type="EC" id="3.4.21.26" evidence="3"/>
<keyword evidence="6" id="KW-0720">Serine protease</keyword>
<feature type="domain" description="Peptidase S9A N-terminal" evidence="9">
    <location>
        <begin position="16"/>
        <end position="419"/>
    </location>
</feature>
<keyword evidence="4" id="KW-0645">Protease</keyword>
<dbReference type="Gene3D" id="2.130.10.120">
    <property type="entry name" value="Prolyl oligopeptidase, N-terminal domain"/>
    <property type="match status" value="1"/>
</dbReference>
<evidence type="ECO:0000256" key="5">
    <source>
        <dbReference type="ARBA" id="ARBA00022801"/>
    </source>
</evidence>
<dbReference type="InterPro" id="IPR051167">
    <property type="entry name" value="Prolyl_oligopep/macrocyclase"/>
</dbReference>
<reference evidence="10" key="1">
    <citation type="submission" date="2022-06" db="EMBL/GenBank/DDBJ databases">
        <authorList>
            <person name="Ping M."/>
        </authorList>
    </citation>
    <scope>NUCLEOTIDE SEQUENCE</scope>
    <source>
        <strain evidence="10">JCM11759T</strain>
    </source>
</reference>
<dbReference type="PANTHER" id="PTHR42881">
    <property type="entry name" value="PROLYL ENDOPEPTIDASE"/>
    <property type="match status" value="1"/>
</dbReference>
<dbReference type="InterPro" id="IPR023302">
    <property type="entry name" value="Pept_S9A_N"/>
</dbReference>
<evidence type="ECO:0000256" key="6">
    <source>
        <dbReference type="ARBA" id="ARBA00022825"/>
    </source>
</evidence>
<evidence type="ECO:0000313" key="11">
    <source>
        <dbReference type="Proteomes" id="UP001055940"/>
    </source>
</evidence>
<evidence type="ECO:0000259" key="9">
    <source>
        <dbReference type="Pfam" id="PF02897"/>
    </source>
</evidence>